<dbReference type="InterPro" id="IPR009835">
    <property type="entry name" value="SrtB"/>
</dbReference>
<evidence type="ECO:0000256" key="1">
    <source>
        <dbReference type="ARBA" id="ARBA00022801"/>
    </source>
</evidence>
<evidence type="ECO:0000313" key="3">
    <source>
        <dbReference type="EMBL" id="MST67974.1"/>
    </source>
</evidence>
<dbReference type="InterPro" id="IPR005754">
    <property type="entry name" value="Sortase"/>
</dbReference>
<accession>A0A7X2TMP1</accession>
<keyword evidence="1" id="KW-0378">Hydrolase</keyword>
<gene>
    <name evidence="3" type="ORF">FYJ57_15055</name>
</gene>
<feature type="active site" description="Proton donor/acceptor" evidence="2">
    <location>
        <position position="66"/>
    </location>
</feature>
<evidence type="ECO:0000313" key="4">
    <source>
        <dbReference type="Proteomes" id="UP000440513"/>
    </source>
</evidence>
<dbReference type="SUPFAM" id="SSF63817">
    <property type="entry name" value="Sortase"/>
    <property type="match status" value="1"/>
</dbReference>
<dbReference type="EMBL" id="VUMS01000073">
    <property type="protein sequence ID" value="MST67974.1"/>
    <property type="molecule type" value="Genomic_DNA"/>
</dbReference>
<protein>
    <submittedName>
        <fullName evidence="3">Class B sortase</fullName>
    </submittedName>
</protein>
<name>A0A7X2TMP1_9FIRM</name>
<reference evidence="3 4" key="1">
    <citation type="submission" date="2019-08" db="EMBL/GenBank/DDBJ databases">
        <title>In-depth cultivation of the pig gut microbiome towards novel bacterial diversity and tailored functional studies.</title>
        <authorList>
            <person name="Wylensek D."/>
            <person name="Hitch T.C.A."/>
            <person name="Clavel T."/>
        </authorList>
    </citation>
    <scope>NUCLEOTIDE SEQUENCE [LARGE SCALE GENOMIC DNA]</scope>
    <source>
        <strain evidence="3 4">BSM-380-WT-5A</strain>
    </source>
</reference>
<dbReference type="InterPro" id="IPR023365">
    <property type="entry name" value="Sortase_dom-sf"/>
</dbReference>
<dbReference type="Pfam" id="PF04203">
    <property type="entry name" value="Sortase"/>
    <property type="match status" value="1"/>
</dbReference>
<dbReference type="Proteomes" id="UP000440513">
    <property type="component" value="Unassembled WGS sequence"/>
</dbReference>
<organism evidence="3 4">
    <name type="scientific">Oliverpabstia intestinalis</name>
    <dbReference type="NCBI Taxonomy" id="2606633"/>
    <lineage>
        <taxon>Bacteria</taxon>
        <taxon>Bacillati</taxon>
        <taxon>Bacillota</taxon>
        <taxon>Clostridia</taxon>
        <taxon>Lachnospirales</taxon>
        <taxon>Lachnospiraceae</taxon>
        <taxon>Oliverpabstia</taxon>
    </lineage>
</organism>
<dbReference type="GO" id="GO:0016787">
    <property type="term" value="F:hydrolase activity"/>
    <property type="evidence" value="ECO:0007669"/>
    <property type="project" value="UniProtKB-KW"/>
</dbReference>
<dbReference type="CDD" id="cd05826">
    <property type="entry name" value="Sortase_B"/>
    <property type="match status" value="1"/>
</dbReference>
<evidence type="ECO:0000256" key="2">
    <source>
        <dbReference type="PIRSR" id="PIRSR605754-1"/>
    </source>
</evidence>
<sequence>MWLEPSRLHRISRVCQGAESDWNHHPEEKNFYLRRNFEKEYDVSGTPFLSELCDPEDADNLIIYGHHMSSGKMFAALDRYKSEEFYQEHPIIQYSTLHGKEQYQIIAAFAVPVYTGHDFEYYSFTKAENAEDYLEFVKECKKRSYYDTGYTARYGDKLITLSTCEYLHKNGRMVVVGCKINTNELK</sequence>
<comment type="caution">
    <text evidence="3">The sequence shown here is derived from an EMBL/GenBank/DDBJ whole genome shotgun (WGS) entry which is preliminary data.</text>
</comment>
<dbReference type="AlphaFoldDB" id="A0A7X2TMP1"/>
<feature type="active site" description="Acyl-thioester intermediate" evidence="2">
    <location>
        <position position="164"/>
    </location>
</feature>
<proteinExistence type="predicted"/>
<keyword evidence="4" id="KW-1185">Reference proteome</keyword>
<dbReference type="Gene3D" id="2.40.260.10">
    <property type="entry name" value="Sortase"/>
    <property type="match status" value="1"/>
</dbReference>